<dbReference type="OrthoDB" id="9784229at2"/>
<dbReference type="CDD" id="cd02440">
    <property type="entry name" value="AdoMet_MTases"/>
    <property type="match status" value="1"/>
</dbReference>
<comment type="caution">
    <text evidence="5">The sequence shown here is derived from an EMBL/GenBank/DDBJ whole genome shotgun (WGS) entry which is preliminary data.</text>
</comment>
<protein>
    <submittedName>
        <fullName evidence="5">Methyltransferase domain-containing protein</fullName>
    </submittedName>
</protein>
<name>A0A494WXD8_9FIRM</name>
<reference evidence="5 6" key="1">
    <citation type="submission" date="2018-10" db="EMBL/GenBank/DDBJ databases">
        <authorList>
            <person name="Grouzdev D.S."/>
            <person name="Krutkina M.S."/>
            <person name="Tourova T.P."/>
            <person name="Nazina T.N."/>
        </authorList>
    </citation>
    <scope>NUCLEOTIDE SEQUENCE [LARGE SCALE GENOMIC DNA]</scope>
    <source>
        <strain evidence="5 6">435</strain>
    </source>
</reference>
<sequence length="220" mass="24894">MHGLNVSTREITIFLPGLTLSLLVARNVEDLITDPADEDNIPLWAEIWPAARGLARYIWENITFSGDTVLELGAGVGLPGLVCGLKGARVTFSDYKPEALQLCMANAGLNGVKEADCLLADWRDFKMVRQFDWIIGSDILYDPKFHPFLTDIFNRCLRPDGQLLISHPGRPATFNFLKEWLQENGHVVAEKLIPVTTEDPYFPHYDIYIHHYLMRPTQAK</sequence>
<dbReference type="PANTHER" id="PTHR14614:SF164">
    <property type="entry name" value="HISTONE-ARGININE METHYLTRANSFERASE METTL23"/>
    <property type="match status" value="1"/>
</dbReference>
<dbReference type="InterPro" id="IPR029063">
    <property type="entry name" value="SAM-dependent_MTases_sf"/>
</dbReference>
<comment type="similarity">
    <text evidence="4">Belongs to the methyltransferase superfamily. METTL23 family.</text>
</comment>
<gene>
    <name evidence="5" type="ORF">D7024_12155</name>
</gene>
<evidence type="ECO:0000256" key="1">
    <source>
        <dbReference type="ARBA" id="ARBA00022603"/>
    </source>
</evidence>
<keyword evidence="6" id="KW-1185">Reference proteome</keyword>
<keyword evidence="2 5" id="KW-0808">Transferase</keyword>
<evidence type="ECO:0000256" key="2">
    <source>
        <dbReference type="ARBA" id="ARBA00022679"/>
    </source>
</evidence>
<dbReference type="RefSeq" id="WP_121452041.1">
    <property type="nucleotide sequence ID" value="NZ_RBWE01000001.1"/>
</dbReference>
<evidence type="ECO:0000256" key="3">
    <source>
        <dbReference type="ARBA" id="ARBA00022691"/>
    </source>
</evidence>
<dbReference type="PANTHER" id="PTHR14614">
    <property type="entry name" value="HEPATOCELLULAR CARCINOMA-ASSOCIATED ANTIGEN"/>
    <property type="match status" value="1"/>
</dbReference>
<evidence type="ECO:0000313" key="5">
    <source>
        <dbReference type="EMBL" id="RKO67633.1"/>
    </source>
</evidence>
<organism evidence="5 6">
    <name type="scientific">Desulfofundulus salinus</name>
    <dbReference type="NCBI Taxonomy" id="2419843"/>
    <lineage>
        <taxon>Bacteria</taxon>
        <taxon>Bacillati</taxon>
        <taxon>Bacillota</taxon>
        <taxon>Clostridia</taxon>
        <taxon>Eubacteriales</taxon>
        <taxon>Peptococcaceae</taxon>
        <taxon>Desulfofundulus</taxon>
    </lineage>
</organism>
<dbReference type="GO" id="GO:0008168">
    <property type="term" value="F:methyltransferase activity"/>
    <property type="evidence" value="ECO:0007669"/>
    <property type="project" value="UniProtKB-KW"/>
</dbReference>
<evidence type="ECO:0000313" key="6">
    <source>
        <dbReference type="Proteomes" id="UP000271256"/>
    </source>
</evidence>
<dbReference type="SUPFAM" id="SSF53335">
    <property type="entry name" value="S-adenosyl-L-methionine-dependent methyltransferases"/>
    <property type="match status" value="1"/>
</dbReference>
<dbReference type="Gene3D" id="3.40.50.150">
    <property type="entry name" value="Vaccinia Virus protein VP39"/>
    <property type="match status" value="1"/>
</dbReference>
<evidence type="ECO:0000256" key="4">
    <source>
        <dbReference type="ARBA" id="ARBA00043988"/>
    </source>
</evidence>
<dbReference type="Pfam" id="PF10294">
    <property type="entry name" value="Methyltransf_16"/>
    <property type="match status" value="1"/>
</dbReference>
<dbReference type="EMBL" id="RBWE01000001">
    <property type="protein sequence ID" value="RKO67633.1"/>
    <property type="molecule type" value="Genomic_DNA"/>
</dbReference>
<accession>A0A494WXD8</accession>
<dbReference type="GO" id="GO:0032259">
    <property type="term" value="P:methylation"/>
    <property type="evidence" value="ECO:0007669"/>
    <property type="project" value="UniProtKB-KW"/>
</dbReference>
<dbReference type="Proteomes" id="UP000271256">
    <property type="component" value="Unassembled WGS sequence"/>
</dbReference>
<dbReference type="AlphaFoldDB" id="A0A494WXD8"/>
<proteinExistence type="inferred from homology"/>
<keyword evidence="3" id="KW-0949">S-adenosyl-L-methionine</keyword>
<dbReference type="InterPro" id="IPR019410">
    <property type="entry name" value="Methyltransf_16"/>
</dbReference>
<keyword evidence="1 5" id="KW-0489">Methyltransferase</keyword>